<keyword evidence="6 8" id="KW-1133">Transmembrane helix</keyword>
<dbReference type="PANTHER" id="PTHR23502">
    <property type="entry name" value="MAJOR FACILITATOR SUPERFAMILY"/>
    <property type="match status" value="1"/>
</dbReference>
<evidence type="ECO:0000256" key="8">
    <source>
        <dbReference type="RuleBase" id="RU365088"/>
    </source>
</evidence>
<evidence type="ECO:0000256" key="6">
    <source>
        <dbReference type="ARBA" id="ARBA00022989"/>
    </source>
</evidence>
<dbReference type="BioCyc" id="BSUB633149:G1GM8-2425-MONOMER"/>
<keyword evidence="3 8" id="KW-0813">Transport</keyword>
<feature type="transmembrane region" description="Helical" evidence="8">
    <location>
        <begin position="379"/>
        <end position="398"/>
    </location>
</feature>
<evidence type="ECO:0000256" key="2">
    <source>
        <dbReference type="ARBA" id="ARBA00006236"/>
    </source>
</evidence>
<dbReference type="GO" id="GO:1990961">
    <property type="term" value="P:xenobiotic detoxification by transmembrane export across the plasma membrane"/>
    <property type="evidence" value="ECO:0007669"/>
    <property type="project" value="InterPro"/>
</dbReference>
<dbReference type="SUPFAM" id="SSF103473">
    <property type="entry name" value="MFS general substrate transporter"/>
    <property type="match status" value="1"/>
</dbReference>
<sequence>MAEPGTAFRPETGRLELLLTLGALAAFGSLSIAMYLPGLPAMAQEFHGSTTGVQDTVAAFSLGLCAGQLIYGPVSDRWGRRAPLLFGIALYLVATLACIVASNLSTLVAFRFVQGLGGCAGVVISRAIVRDRFTPQESAGVYSTLMLILGVAPILSPLAGGWIIAGFGWRAVFWVLLAFGVVLGVVVWLRLRESSSAESRRRARSEHPFRSYLAILGDRQVAAFVACGGFGAAGTFIYMTMSAHLLIDGYGVPTTAFGWLYGAGSLAVLIGSQVNRVLLNRFSSHRLLVWSTRLNLAACLLMLATVSRWPALIPAFLIPLCLAFSMNGLSSPNAAAEAMGAAGWRAGAVAAVMGFAQFGMGALLATIAVRVLDGTAFEIAAMLCVTSACAVGCLLFAGKSRALA</sequence>
<dbReference type="eggNOG" id="COG2814">
    <property type="taxonomic scope" value="Bacteria"/>
</dbReference>
<dbReference type="PANTHER" id="PTHR23502:SF132">
    <property type="entry name" value="POLYAMINE TRANSPORTER 2-RELATED"/>
    <property type="match status" value="1"/>
</dbReference>
<evidence type="ECO:0000256" key="3">
    <source>
        <dbReference type="ARBA" id="ARBA00022448"/>
    </source>
</evidence>
<comment type="similarity">
    <text evidence="2 8">Belongs to the major facilitator superfamily. Bcr/CmlA family.</text>
</comment>
<gene>
    <name evidence="10" type="ordered locus">Bresu_2423</name>
</gene>
<dbReference type="Proteomes" id="UP000002696">
    <property type="component" value="Chromosome"/>
</dbReference>
<dbReference type="NCBIfam" id="TIGR00710">
    <property type="entry name" value="efflux_Bcr_CflA"/>
    <property type="match status" value="1"/>
</dbReference>
<keyword evidence="4" id="KW-1003">Cell membrane</keyword>
<evidence type="ECO:0000256" key="1">
    <source>
        <dbReference type="ARBA" id="ARBA00004651"/>
    </source>
</evidence>
<evidence type="ECO:0000259" key="9">
    <source>
        <dbReference type="PROSITE" id="PS50850"/>
    </source>
</evidence>
<feature type="transmembrane region" description="Helical" evidence="8">
    <location>
        <begin position="84"/>
        <end position="102"/>
    </location>
</feature>
<name>D9QKR8_BRESC</name>
<protein>
    <recommendedName>
        <fullName evidence="8">Bcr/CflA family efflux transporter</fullName>
    </recommendedName>
</protein>
<dbReference type="InterPro" id="IPR011701">
    <property type="entry name" value="MFS"/>
</dbReference>
<dbReference type="InParanoid" id="D9QKR8"/>
<feature type="transmembrane region" description="Helical" evidence="8">
    <location>
        <begin position="108"/>
        <end position="129"/>
    </location>
</feature>
<feature type="transmembrane region" description="Helical" evidence="8">
    <location>
        <begin position="312"/>
        <end position="330"/>
    </location>
</feature>
<feature type="transmembrane region" description="Helical" evidence="8">
    <location>
        <begin position="56"/>
        <end position="72"/>
    </location>
</feature>
<feature type="domain" description="Major facilitator superfamily (MFS) profile" evidence="9">
    <location>
        <begin position="15"/>
        <end position="399"/>
    </location>
</feature>
<evidence type="ECO:0000256" key="7">
    <source>
        <dbReference type="ARBA" id="ARBA00023136"/>
    </source>
</evidence>
<feature type="transmembrane region" description="Helical" evidence="8">
    <location>
        <begin position="258"/>
        <end position="275"/>
    </location>
</feature>
<proteinExistence type="inferred from homology"/>
<evidence type="ECO:0000256" key="4">
    <source>
        <dbReference type="ARBA" id="ARBA00022475"/>
    </source>
</evidence>
<feature type="transmembrane region" description="Helical" evidence="8">
    <location>
        <begin position="141"/>
        <end position="165"/>
    </location>
</feature>
<feature type="transmembrane region" description="Helical" evidence="8">
    <location>
        <begin position="171"/>
        <end position="191"/>
    </location>
</feature>
<keyword evidence="5 8" id="KW-0812">Transmembrane</keyword>
<dbReference type="GO" id="GO:0005886">
    <property type="term" value="C:plasma membrane"/>
    <property type="evidence" value="ECO:0007669"/>
    <property type="project" value="UniProtKB-SubCell"/>
</dbReference>
<feature type="transmembrane region" description="Helical" evidence="8">
    <location>
        <begin position="212"/>
        <end position="238"/>
    </location>
</feature>
<reference evidence="11" key="1">
    <citation type="journal article" date="2011" name="J. Bacteriol.">
        <title>Genome sequences of eight morphologically diverse alphaproteobacteria.</title>
        <authorList>
            <consortium name="US DOE Joint Genome Institute"/>
            <person name="Brown P.J."/>
            <person name="Kysela D.T."/>
            <person name="Buechlein A."/>
            <person name="Hemmerich C."/>
            <person name="Brun Y.V."/>
        </authorList>
    </citation>
    <scope>NUCLEOTIDE SEQUENCE [LARGE SCALE GENOMIC DNA]</scope>
    <source>
        <strain evidence="11">ATCC 15264 / DSM 4735 / LMG 14903 / NBRC 16000 / CB 81</strain>
    </source>
</reference>
<dbReference type="HOGENOM" id="CLU_001265_47_1_5"/>
<dbReference type="STRING" id="633149.Bresu_2423"/>
<feature type="transmembrane region" description="Helical" evidence="8">
    <location>
        <begin position="17"/>
        <end position="36"/>
    </location>
</feature>
<dbReference type="PROSITE" id="PS50850">
    <property type="entry name" value="MFS"/>
    <property type="match status" value="1"/>
</dbReference>
<dbReference type="Gene3D" id="1.20.1720.10">
    <property type="entry name" value="Multidrug resistance protein D"/>
    <property type="match status" value="1"/>
</dbReference>
<keyword evidence="11" id="KW-1185">Reference proteome</keyword>
<dbReference type="RefSeq" id="WP_013269833.1">
    <property type="nucleotide sequence ID" value="NC_014375.1"/>
</dbReference>
<feature type="transmembrane region" description="Helical" evidence="8">
    <location>
        <begin position="342"/>
        <end position="367"/>
    </location>
</feature>
<keyword evidence="8" id="KW-0997">Cell inner membrane</keyword>
<dbReference type="InterPro" id="IPR020846">
    <property type="entry name" value="MFS_dom"/>
</dbReference>
<dbReference type="InterPro" id="IPR036259">
    <property type="entry name" value="MFS_trans_sf"/>
</dbReference>
<dbReference type="Pfam" id="PF07690">
    <property type="entry name" value="MFS_1"/>
    <property type="match status" value="1"/>
</dbReference>
<dbReference type="InterPro" id="IPR004812">
    <property type="entry name" value="Efflux_drug-R_Bcr/CmlA"/>
</dbReference>
<keyword evidence="7 8" id="KW-0472">Membrane</keyword>
<organism evidence="10 11">
    <name type="scientific">Brevundimonas subvibrioides (strain ATCC 15264 / DSM 4735 / LMG 14903 / NBRC 16000 / CB 81)</name>
    <name type="common">Caulobacter subvibrioides</name>
    <dbReference type="NCBI Taxonomy" id="633149"/>
    <lineage>
        <taxon>Bacteria</taxon>
        <taxon>Pseudomonadati</taxon>
        <taxon>Pseudomonadota</taxon>
        <taxon>Alphaproteobacteria</taxon>
        <taxon>Caulobacterales</taxon>
        <taxon>Caulobacteraceae</taxon>
        <taxon>Brevundimonas</taxon>
    </lineage>
</organism>
<dbReference type="CDD" id="cd17320">
    <property type="entry name" value="MFS_MdfA_MDR_like"/>
    <property type="match status" value="1"/>
</dbReference>
<feature type="transmembrane region" description="Helical" evidence="8">
    <location>
        <begin position="287"/>
        <end position="306"/>
    </location>
</feature>
<dbReference type="AlphaFoldDB" id="D9QKR8"/>
<evidence type="ECO:0000256" key="5">
    <source>
        <dbReference type="ARBA" id="ARBA00022692"/>
    </source>
</evidence>
<accession>D9QKR8</accession>
<dbReference type="GO" id="GO:0015385">
    <property type="term" value="F:sodium:proton antiporter activity"/>
    <property type="evidence" value="ECO:0007669"/>
    <property type="project" value="TreeGrafter"/>
</dbReference>
<dbReference type="GO" id="GO:0042910">
    <property type="term" value="F:xenobiotic transmembrane transporter activity"/>
    <property type="evidence" value="ECO:0007669"/>
    <property type="project" value="InterPro"/>
</dbReference>
<evidence type="ECO:0000313" key="11">
    <source>
        <dbReference type="Proteomes" id="UP000002696"/>
    </source>
</evidence>
<dbReference type="KEGG" id="bsb:Bresu_2423"/>
<dbReference type="EMBL" id="CP002102">
    <property type="protein sequence ID" value="ADL01732.1"/>
    <property type="molecule type" value="Genomic_DNA"/>
</dbReference>
<evidence type="ECO:0000313" key="10">
    <source>
        <dbReference type="EMBL" id="ADL01732.1"/>
    </source>
</evidence>
<comment type="subcellular location">
    <subcellularLocation>
        <location evidence="8">Cell inner membrane</location>
        <topology evidence="8">Multi-pass membrane protein</topology>
    </subcellularLocation>
    <subcellularLocation>
        <location evidence="1">Cell membrane</location>
        <topology evidence="1">Multi-pass membrane protein</topology>
    </subcellularLocation>
</comment>